<evidence type="ECO:0000256" key="1">
    <source>
        <dbReference type="SAM" id="MobiDB-lite"/>
    </source>
</evidence>
<dbReference type="AlphaFoldDB" id="A0A0A9GT29"/>
<feature type="compositionally biased region" description="Polar residues" evidence="1">
    <location>
        <begin position="1"/>
        <end position="17"/>
    </location>
</feature>
<dbReference type="EMBL" id="GBRH01171207">
    <property type="protein sequence ID" value="JAE26689.1"/>
    <property type="molecule type" value="Transcribed_RNA"/>
</dbReference>
<feature type="region of interest" description="Disordered" evidence="1">
    <location>
        <begin position="1"/>
        <end position="39"/>
    </location>
</feature>
<proteinExistence type="predicted"/>
<sequence>MSLSRIWSTVQESTTSERPWLRHFHSASPGPPCPAVGGA</sequence>
<evidence type="ECO:0000313" key="2">
    <source>
        <dbReference type="EMBL" id="JAE26689.1"/>
    </source>
</evidence>
<reference evidence="2" key="1">
    <citation type="submission" date="2014-09" db="EMBL/GenBank/DDBJ databases">
        <authorList>
            <person name="Magalhaes I.L.F."/>
            <person name="Oliveira U."/>
            <person name="Santos F.R."/>
            <person name="Vidigal T.H.D.A."/>
            <person name="Brescovit A.D."/>
            <person name="Santos A.J."/>
        </authorList>
    </citation>
    <scope>NUCLEOTIDE SEQUENCE</scope>
    <source>
        <tissue evidence="2">Shoot tissue taken approximately 20 cm above the soil surface</tissue>
    </source>
</reference>
<name>A0A0A9GT29_ARUDO</name>
<reference evidence="2" key="2">
    <citation type="journal article" date="2015" name="Data Brief">
        <title>Shoot transcriptome of the giant reed, Arundo donax.</title>
        <authorList>
            <person name="Barrero R.A."/>
            <person name="Guerrero F.D."/>
            <person name="Moolhuijzen P."/>
            <person name="Goolsby J.A."/>
            <person name="Tidwell J."/>
            <person name="Bellgard S.E."/>
            <person name="Bellgard M.I."/>
        </authorList>
    </citation>
    <scope>NUCLEOTIDE SEQUENCE</scope>
    <source>
        <tissue evidence="2">Shoot tissue taken approximately 20 cm above the soil surface</tissue>
    </source>
</reference>
<accession>A0A0A9GT29</accession>
<organism evidence="2">
    <name type="scientific">Arundo donax</name>
    <name type="common">Giant reed</name>
    <name type="synonym">Donax arundinaceus</name>
    <dbReference type="NCBI Taxonomy" id="35708"/>
    <lineage>
        <taxon>Eukaryota</taxon>
        <taxon>Viridiplantae</taxon>
        <taxon>Streptophyta</taxon>
        <taxon>Embryophyta</taxon>
        <taxon>Tracheophyta</taxon>
        <taxon>Spermatophyta</taxon>
        <taxon>Magnoliopsida</taxon>
        <taxon>Liliopsida</taxon>
        <taxon>Poales</taxon>
        <taxon>Poaceae</taxon>
        <taxon>PACMAD clade</taxon>
        <taxon>Arundinoideae</taxon>
        <taxon>Arundineae</taxon>
        <taxon>Arundo</taxon>
    </lineage>
</organism>
<protein>
    <submittedName>
        <fullName evidence="2">Uncharacterized protein</fullName>
    </submittedName>
</protein>
<feature type="compositionally biased region" description="Pro residues" evidence="1">
    <location>
        <begin position="29"/>
        <end position="39"/>
    </location>
</feature>